<dbReference type="PANTHER" id="PTHR31600">
    <property type="entry name" value="TINY MACROCYSTS PROTEIN B-RELATED"/>
    <property type="match status" value="1"/>
</dbReference>
<comment type="caution">
    <text evidence="5">The sequence shown here is derived from an EMBL/GenBank/DDBJ whole genome shotgun (WGS) entry which is preliminary data.</text>
</comment>
<sequence>MCTATLRCAAATKAPGGVPDFPQTEPRFGWDIPWKSTAWHVASFLRLSDFLAARGFALFLFALYAFAALLATYLALAGWLVFALADSRRVSPVLVGALRWYGLVFGQLLFTLVGGGDRAGTLLCSVEALSFALVTVAALARPFVTSTSVLGLLYAGLFAAVLYRNVQWVPFRRRGLNYARCAVYAAVLYSAVVLAVLGCGDGGDAHRRRMTRALWFGLGPAALAGAIACHCRLLYFSWYAAPQIRGAWTDDLGPFKRYAFTDARQVEIAARLAMLRPNEEGGIDQEAAALYDAIVREGLSQLPQDPAMILLHASFLIDVQGSYQSGYAALQVVKRQPVGFLERFAVFCLERERSFRTASSWQGDHAMSYIEGQRHRRILTRAHEEALVAIRSFWALLLHSTVDITKVSKGLRRIEKAVETAERAYRSVLWQRERRSAPLVRMYCKFLEEVKLDPWAAAHWYTEADRLDALNHGGYDASQWLSGSTAGAAGAAGGRAPGADAVTAGLGGEEQQREGQALLFVDAQGTIRAASREAHELLGYGNNELHGRNVNVIMPPPLSTRHSAYIRDYIRTGKSRIMGKHTTFVALTKQRRDSVFMGVLEPVSLPQDEARLWLLASGTVVAADERLCEWLGYRQAADVMGRHVGELVTAADKEAVHSVLKELIGSVLGVGQIAPARARRSSVSMDMSAVSSRRVIGCLGWWGCFLGVAGSSGPDSRYR</sequence>
<name>A0A150FZU6_GONPE</name>
<protein>
    <recommendedName>
        <fullName evidence="4">PAS domain-containing protein</fullName>
    </recommendedName>
</protein>
<dbReference type="InterPro" id="IPR057352">
    <property type="entry name" value="TPR_TmcB/C"/>
</dbReference>
<reference evidence="6" key="1">
    <citation type="journal article" date="2016" name="Nat. Commun.">
        <title>The Gonium pectorale genome demonstrates co-option of cell cycle regulation during the evolution of multicellularity.</title>
        <authorList>
            <person name="Hanschen E.R."/>
            <person name="Marriage T.N."/>
            <person name="Ferris P.J."/>
            <person name="Hamaji T."/>
            <person name="Toyoda A."/>
            <person name="Fujiyama A."/>
            <person name="Neme R."/>
            <person name="Noguchi H."/>
            <person name="Minakuchi Y."/>
            <person name="Suzuki M."/>
            <person name="Kawai-Toyooka H."/>
            <person name="Smith D.R."/>
            <person name="Sparks H."/>
            <person name="Anderson J."/>
            <person name="Bakaric R."/>
            <person name="Luria V."/>
            <person name="Karger A."/>
            <person name="Kirschner M.W."/>
            <person name="Durand P.M."/>
            <person name="Michod R.E."/>
            <person name="Nozaki H."/>
            <person name="Olson B.J."/>
        </authorList>
    </citation>
    <scope>NUCLEOTIDE SEQUENCE [LARGE SCALE GENOMIC DNA]</scope>
    <source>
        <strain evidence="6">NIES-2863</strain>
    </source>
</reference>
<dbReference type="InterPro" id="IPR035965">
    <property type="entry name" value="PAS-like_dom_sf"/>
</dbReference>
<feature type="transmembrane region" description="Helical" evidence="3">
    <location>
        <begin position="97"/>
        <end position="115"/>
    </location>
</feature>
<accession>A0A150FZU6</accession>
<feature type="transmembrane region" description="Helical" evidence="3">
    <location>
        <begin position="146"/>
        <end position="166"/>
    </location>
</feature>
<dbReference type="NCBIfam" id="TIGR00229">
    <property type="entry name" value="sensory_box"/>
    <property type="match status" value="1"/>
</dbReference>
<evidence type="ECO:0000256" key="3">
    <source>
        <dbReference type="SAM" id="Phobius"/>
    </source>
</evidence>
<evidence type="ECO:0000259" key="4">
    <source>
        <dbReference type="PROSITE" id="PS50112"/>
    </source>
</evidence>
<dbReference type="Pfam" id="PF08448">
    <property type="entry name" value="PAS_4"/>
    <property type="match status" value="1"/>
</dbReference>
<keyword evidence="3" id="KW-1133">Transmembrane helix</keyword>
<feature type="domain" description="PAS" evidence="4">
    <location>
        <begin position="518"/>
        <end position="573"/>
    </location>
</feature>
<keyword evidence="1" id="KW-0600">Photoreceptor protein</keyword>
<gene>
    <name evidence="5" type="ORF">GPECTOR_102g51</name>
</gene>
<feature type="transmembrane region" description="Helical" evidence="3">
    <location>
        <begin position="213"/>
        <end position="235"/>
    </location>
</feature>
<proteinExistence type="predicted"/>
<evidence type="ECO:0000313" key="5">
    <source>
        <dbReference type="EMBL" id="KXZ43098.1"/>
    </source>
</evidence>
<dbReference type="CDD" id="cd00130">
    <property type="entry name" value="PAS"/>
    <property type="match status" value="1"/>
</dbReference>
<dbReference type="SMART" id="SM00091">
    <property type="entry name" value="PAS"/>
    <property type="match status" value="2"/>
</dbReference>
<keyword evidence="2" id="KW-0716">Sensory transduction</keyword>
<dbReference type="PROSITE" id="PS50112">
    <property type="entry name" value="PAS"/>
    <property type="match status" value="1"/>
</dbReference>
<keyword evidence="3" id="KW-0472">Membrane</keyword>
<feature type="transmembrane region" description="Helical" evidence="3">
    <location>
        <begin position="56"/>
        <end position="85"/>
    </location>
</feature>
<evidence type="ECO:0000256" key="2">
    <source>
        <dbReference type="ARBA" id="ARBA00022606"/>
    </source>
</evidence>
<dbReference type="EMBL" id="LSYV01000103">
    <property type="protein sequence ID" value="KXZ43098.1"/>
    <property type="molecule type" value="Genomic_DNA"/>
</dbReference>
<feature type="transmembrane region" description="Helical" evidence="3">
    <location>
        <begin position="178"/>
        <end position="198"/>
    </location>
</feature>
<keyword evidence="3" id="KW-0812">Transmembrane</keyword>
<feature type="transmembrane region" description="Helical" evidence="3">
    <location>
        <begin position="122"/>
        <end position="140"/>
    </location>
</feature>
<organism evidence="5 6">
    <name type="scientific">Gonium pectorale</name>
    <name type="common">Green alga</name>
    <dbReference type="NCBI Taxonomy" id="33097"/>
    <lineage>
        <taxon>Eukaryota</taxon>
        <taxon>Viridiplantae</taxon>
        <taxon>Chlorophyta</taxon>
        <taxon>core chlorophytes</taxon>
        <taxon>Chlorophyceae</taxon>
        <taxon>CS clade</taxon>
        <taxon>Chlamydomonadales</taxon>
        <taxon>Volvocaceae</taxon>
        <taxon>Gonium</taxon>
    </lineage>
</organism>
<dbReference type="Gene3D" id="3.30.450.20">
    <property type="entry name" value="PAS domain"/>
    <property type="match status" value="1"/>
</dbReference>
<dbReference type="AlphaFoldDB" id="A0A150FZU6"/>
<dbReference type="InterPro" id="IPR000014">
    <property type="entry name" value="PAS"/>
</dbReference>
<dbReference type="Proteomes" id="UP000075714">
    <property type="component" value="Unassembled WGS sequence"/>
</dbReference>
<evidence type="ECO:0000256" key="1">
    <source>
        <dbReference type="ARBA" id="ARBA00022543"/>
    </source>
</evidence>
<keyword evidence="1" id="KW-0675">Receptor</keyword>
<evidence type="ECO:0000313" key="6">
    <source>
        <dbReference type="Proteomes" id="UP000075714"/>
    </source>
</evidence>
<dbReference type="PANTHER" id="PTHR31600:SF2">
    <property type="entry name" value="GAMETE ENRICHED GENE 10 PROTEIN-RELATED"/>
    <property type="match status" value="1"/>
</dbReference>
<dbReference type="OrthoDB" id="542352at2759"/>
<keyword evidence="1" id="KW-0157">Chromophore</keyword>
<keyword evidence="6" id="KW-1185">Reference proteome</keyword>
<dbReference type="GO" id="GO:0009881">
    <property type="term" value="F:photoreceptor activity"/>
    <property type="evidence" value="ECO:0007669"/>
    <property type="project" value="UniProtKB-KW"/>
</dbReference>
<dbReference type="InterPro" id="IPR052994">
    <property type="entry name" value="Tiny_macrocysts_regulators"/>
</dbReference>
<dbReference type="Pfam" id="PF25474">
    <property type="entry name" value="TPR_TmcB"/>
    <property type="match status" value="1"/>
</dbReference>
<dbReference type="SUPFAM" id="SSF55785">
    <property type="entry name" value="PYP-like sensor domain (PAS domain)"/>
    <property type="match status" value="1"/>
</dbReference>
<dbReference type="InterPro" id="IPR013656">
    <property type="entry name" value="PAS_4"/>
</dbReference>